<dbReference type="PANTHER" id="PTHR43046:SF16">
    <property type="entry name" value="ADP-RIBOSE PYROPHOSPHATASE YJHB-RELATED"/>
    <property type="match status" value="1"/>
</dbReference>
<keyword evidence="5" id="KW-1185">Reference proteome</keyword>
<dbReference type="RefSeq" id="WP_046528689.1">
    <property type="nucleotide sequence ID" value="NZ_CP084585.1"/>
</dbReference>
<dbReference type="InterPro" id="IPR015797">
    <property type="entry name" value="NUDIX_hydrolase-like_dom_sf"/>
</dbReference>
<keyword evidence="2" id="KW-0378">Hydrolase</keyword>
<sequence length="172" mass="18323">MPAAPGPAADSYPEDDHVDGRSLLVAAAYVVLRRPGPTGDEVLLQLRAGTGYMDGWWATVAGHVDPGESVHEAAVREAAEEAGVVVDPADLEPLTALHRFERGGPQVEQRVDVFFQVTRWRGDPALREADRAAAMGWYPLAALPDPVVPHERLVLDLLAAGAAVPAVLSVPR</sequence>
<proteinExistence type="predicted"/>
<dbReference type="InterPro" id="IPR020084">
    <property type="entry name" value="NUDIX_hydrolase_CS"/>
</dbReference>
<evidence type="ECO:0000259" key="3">
    <source>
        <dbReference type="PROSITE" id="PS51462"/>
    </source>
</evidence>
<protein>
    <submittedName>
        <fullName evidence="4">8-oxo-dGTP pyrophosphatase MutT (NUDIX family)</fullName>
    </submittedName>
</protein>
<evidence type="ECO:0000256" key="2">
    <source>
        <dbReference type="ARBA" id="ARBA00022801"/>
    </source>
</evidence>
<feature type="domain" description="Nudix hydrolase" evidence="3">
    <location>
        <begin position="23"/>
        <end position="160"/>
    </location>
</feature>
<dbReference type="Proteomes" id="UP001240250">
    <property type="component" value="Unassembled WGS sequence"/>
</dbReference>
<evidence type="ECO:0000256" key="1">
    <source>
        <dbReference type="ARBA" id="ARBA00001946"/>
    </source>
</evidence>
<dbReference type="InterPro" id="IPR000086">
    <property type="entry name" value="NUDIX_hydrolase_dom"/>
</dbReference>
<dbReference type="EMBL" id="JAUSVM010000001">
    <property type="protein sequence ID" value="MDQ0426623.1"/>
    <property type="molecule type" value="Genomic_DNA"/>
</dbReference>
<gene>
    <name evidence="4" type="ORF">JO380_003004</name>
</gene>
<accession>A0ABU0GNI7</accession>
<dbReference type="PANTHER" id="PTHR43046">
    <property type="entry name" value="GDP-MANNOSE MANNOSYL HYDROLASE"/>
    <property type="match status" value="1"/>
</dbReference>
<dbReference type="Pfam" id="PF00293">
    <property type="entry name" value="NUDIX"/>
    <property type="match status" value="1"/>
</dbReference>
<name>A0ABU0GNI7_9CELL</name>
<dbReference type="PROSITE" id="PS00893">
    <property type="entry name" value="NUDIX_BOX"/>
    <property type="match status" value="1"/>
</dbReference>
<dbReference type="Gene3D" id="3.90.79.10">
    <property type="entry name" value="Nucleoside Triphosphate Pyrophosphohydrolase"/>
    <property type="match status" value="1"/>
</dbReference>
<comment type="caution">
    <text evidence="4">The sequence shown here is derived from an EMBL/GenBank/DDBJ whole genome shotgun (WGS) entry which is preliminary data.</text>
</comment>
<dbReference type="PROSITE" id="PS51462">
    <property type="entry name" value="NUDIX"/>
    <property type="match status" value="1"/>
</dbReference>
<organism evidence="4 5">
    <name type="scientific">Cellulomonas iranensis</name>
    <dbReference type="NCBI Taxonomy" id="76862"/>
    <lineage>
        <taxon>Bacteria</taxon>
        <taxon>Bacillati</taxon>
        <taxon>Actinomycetota</taxon>
        <taxon>Actinomycetes</taxon>
        <taxon>Micrococcales</taxon>
        <taxon>Cellulomonadaceae</taxon>
        <taxon>Cellulomonas</taxon>
    </lineage>
</organism>
<evidence type="ECO:0000313" key="5">
    <source>
        <dbReference type="Proteomes" id="UP001240250"/>
    </source>
</evidence>
<dbReference type="SUPFAM" id="SSF55811">
    <property type="entry name" value="Nudix"/>
    <property type="match status" value="1"/>
</dbReference>
<comment type="cofactor">
    <cofactor evidence="1">
        <name>Mg(2+)</name>
        <dbReference type="ChEBI" id="CHEBI:18420"/>
    </cofactor>
</comment>
<reference evidence="4 5" key="1">
    <citation type="submission" date="2023-07" db="EMBL/GenBank/DDBJ databases">
        <title>Sequencing the genomes of 1000 actinobacteria strains.</title>
        <authorList>
            <person name="Klenk H.-P."/>
        </authorList>
    </citation>
    <scope>NUCLEOTIDE SEQUENCE [LARGE SCALE GENOMIC DNA]</scope>
    <source>
        <strain evidence="4 5">DSM 14785</strain>
    </source>
</reference>
<evidence type="ECO:0000313" key="4">
    <source>
        <dbReference type="EMBL" id="MDQ0426623.1"/>
    </source>
</evidence>